<dbReference type="Gene3D" id="3.40.50.1820">
    <property type="entry name" value="alpha/beta hydrolase"/>
    <property type="match status" value="1"/>
</dbReference>
<dbReference type="GO" id="GO:0006508">
    <property type="term" value="P:proteolysis"/>
    <property type="evidence" value="ECO:0007669"/>
    <property type="project" value="InterPro"/>
</dbReference>
<dbReference type="AlphaFoldDB" id="A0A1H6AHI3"/>
<reference evidence="3 4" key="1">
    <citation type="submission" date="2016-10" db="EMBL/GenBank/DDBJ databases">
        <authorList>
            <person name="de Groot N.N."/>
        </authorList>
    </citation>
    <scope>NUCLEOTIDE SEQUENCE [LARGE SCALE GENOMIC DNA]</scope>
    <source>
        <strain evidence="3 4">DSM 22489</strain>
    </source>
</reference>
<accession>A0A1H6AHI3</accession>
<proteinExistence type="predicted"/>
<dbReference type="Pfam" id="PF00326">
    <property type="entry name" value="Peptidase_S9"/>
    <property type="match status" value="1"/>
</dbReference>
<sequence>MRIVRWLAAVSVMAVGIGCAAQDSQDAWEASMHDVLHTPYDSKLPALDAKVWSTFSPTPGVLADRVTYSTASEMLVPAIVYRPDPKVTKYKGQLPGIVIVNGHGSDKFGWYAFYSGMMFAKAGAVVITYDPIGEGERNARKASMENPSPHDADVTPPAPIPHDDWGQRLAGLMQVDLAQAISYLRAQPEVDPKRIGVAGYSMGAFITGLAAAMDYYDHRIAAVVLSGGGTYDDAAGGYFDVNRNPCQAPPYRALLPWLKIKGEPARGEILYALIASSHHPMLIMNGDNDTVMDIPHHNAAWFQELHDRTMKDFGLPQSAMFQAVFYPGISHRTSWVNRDGVEWLNSQLHFPFWKTNAIIEAQGTTHVSTWITANHVAISKNYFREDREGGLDAVGTGLPGIPRGDLMVLPDADWQRVKDRLTYEAWAAKTMAVEQEAAEKLRVH</sequence>
<feature type="domain" description="Peptidase S9 prolyl oligopeptidase catalytic" evidence="2">
    <location>
        <begin position="175"/>
        <end position="350"/>
    </location>
</feature>
<evidence type="ECO:0000313" key="4">
    <source>
        <dbReference type="Proteomes" id="UP000236728"/>
    </source>
</evidence>
<dbReference type="SUPFAM" id="SSF53474">
    <property type="entry name" value="alpha/beta-Hydrolases"/>
    <property type="match status" value="1"/>
</dbReference>
<dbReference type="RefSeq" id="WP_103933981.1">
    <property type="nucleotide sequence ID" value="NZ_FNVA01000005.1"/>
</dbReference>
<dbReference type="GO" id="GO:0008236">
    <property type="term" value="F:serine-type peptidase activity"/>
    <property type="evidence" value="ECO:0007669"/>
    <property type="project" value="InterPro"/>
</dbReference>
<dbReference type="PANTHER" id="PTHR22946:SF0">
    <property type="entry name" value="DIENELACTONE HYDROLASE DOMAIN-CONTAINING PROTEIN"/>
    <property type="match status" value="1"/>
</dbReference>
<dbReference type="EMBL" id="FNVA01000005">
    <property type="protein sequence ID" value="SEG47216.1"/>
    <property type="molecule type" value="Genomic_DNA"/>
</dbReference>
<dbReference type="Proteomes" id="UP000236728">
    <property type="component" value="Unassembled WGS sequence"/>
</dbReference>
<dbReference type="InterPro" id="IPR050261">
    <property type="entry name" value="FrsA_esterase"/>
</dbReference>
<name>A0A1H6AHI3_9BACT</name>
<keyword evidence="4" id="KW-1185">Reference proteome</keyword>
<evidence type="ECO:0000313" key="3">
    <source>
        <dbReference type="EMBL" id="SEG47216.1"/>
    </source>
</evidence>
<dbReference type="PROSITE" id="PS51257">
    <property type="entry name" value="PROKAR_LIPOPROTEIN"/>
    <property type="match status" value="1"/>
</dbReference>
<dbReference type="InterPro" id="IPR001375">
    <property type="entry name" value="Peptidase_S9_cat"/>
</dbReference>
<dbReference type="OrthoDB" id="8183145at2"/>
<dbReference type="PANTHER" id="PTHR22946">
    <property type="entry name" value="DIENELACTONE HYDROLASE DOMAIN-CONTAINING PROTEIN-RELATED"/>
    <property type="match status" value="1"/>
</dbReference>
<feature type="chain" id="PRO_5009292728" evidence="1">
    <location>
        <begin position="21"/>
        <end position="444"/>
    </location>
</feature>
<feature type="signal peptide" evidence="1">
    <location>
        <begin position="1"/>
        <end position="20"/>
    </location>
</feature>
<organism evidence="3 4">
    <name type="scientific">Bryocella elongata</name>
    <dbReference type="NCBI Taxonomy" id="863522"/>
    <lineage>
        <taxon>Bacteria</taxon>
        <taxon>Pseudomonadati</taxon>
        <taxon>Acidobacteriota</taxon>
        <taxon>Terriglobia</taxon>
        <taxon>Terriglobales</taxon>
        <taxon>Acidobacteriaceae</taxon>
        <taxon>Bryocella</taxon>
    </lineage>
</organism>
<dbReference type="InterPro" id="IPR029058">
    <property type="entry name" value="AB_hydrolase_fold"/>
</dbReference>
<protein>
    <submittedName>
        <fullName evidence="3">Prolyl oligopeptidase family protein</fullName>
    </submittedName>
</protein>
<keyword evidence="1" id="KW-0732">Signal</keyword>
<evidence type="ECO:0000259" key="2">
    <source>
        <dbReference type="Pfam" id="PF00326"/>
    </source>
</evidence>
<gene>
    <name evidence="3" type="ORF">SAMN05421819_3116</name>
</gene>
<evidence type="ECO:0000256" key="1">
    <source>
        <dbReference type="SAM" id="SignalP"/>
    </source>
</evidence>